<sequence length="43" mass="4455">MALVLAQGSIDLIVQSNLSVAPRTETLFAFSACGLTQSVPFSA</sequence>
<keyword evidence="2" id="KW-1185">Reference proteome</keyword>
<name>M5U5B7_9BACT</name>
<dbReference type="AlphaFoldDB" id="M5U5B7"/>
<dbReference type="Proteomes" id="UP000011885">
    <property type="component" value="Unassembled WGS sequence"/>
</dbReference>
<evidence type="ECO:0000313" key="2">
    <source>
        <dbReference type="Proteomes" id="UP000011885"/>
    </source>
</evidence>
<dbReference type="EMBL" id="ANOH01000135">
    <property type="protein sequence ID" value="EMI56647.1"/>
    <property type="molecule type" value="Genomic_DNA"/>
</dbReference>
<accession>M5U5B7</accession>
<proteinExistence type="predicted"/>
<organism evidence="1 2">
    <name type="scientific">Rhodopirellula sallentina SM41</name>
    <dbReference type="NCBI Taxonomy" id="1263870"/>
    <lineage>
        <taxon>Bacteria</taxon>
        <taxon>Pseudomonadati</taxon>
        <taxon>Planctomycetota</taxon>
        <taxon>Planctomycetia</taxon>
        <taxon>Pirellulales</taxon>
        <taxon>Pirellulaceae</taxon>
        <taxon>Rhodopirellula</taxon>
    </lineage>
</organism>
<comment type="caution">
    <text evidence="1">The sequence shown here is derived from an EMBL/GenBank/DDBJ whole genome shotgun (WGS) entry which is preliminary data.</text>
</comment>
<evidence type="ECO:0000313" key="1">
    <source>
        <dbReference type="EMBL" id="EMI56647.1"/>
    </source>
</evidence>
<reference evidence="1 2" key="1">
    <citation type="journal article" date="2013" name="Mar. Genomics">
        <title>Expression of sulfatases in Rhodopirellula baltica and the diversity of sulfatases in the genus Rhodopirellula.</title>
        <authorList>
            <person name="Wegner C.E."/>
            <person name="Richter-Heitmann T."/>
            <person name="Klindworth A."/>
            <person name="Klockow C."/>
            <person name="Richter M."/>
            <person name="Achstetter T."/>
            <person name="Glockner F.O."/>
            <person name="Harder J."/>
        </authorList>
    </citation>
    <scope>NUCLEOTIDE SEQUENCE [LARGE SCALE GENOMIC DNA]</scope>
    <source>
        <strain evidence="1 2">SM41</strain>
    </source>
</reference>
<protein>
    <submittedName>
        <fullName evidence="1">Uncharacterized protein</fullName>
    </submittedName>
</protein>
<gene>
    <name evidence="1" type="ORF">RSSM_01906</name>
</gene>